<evidence type="ECO:0000313" key="3">
    <source>
        <dbReference type="Proteomes" id="UP000053319"/>
    </source>
</evidence>
<dbReference type="OMA" id="EAHEVNF"/>
<organism evidence="2 3">
    <name type="scientific">Dichomitus squalens (strain LYAD-421)</name>
    <name type="common">Western red white-rot fungus</name>
    <dbReference type="NCBI Taxonomy" id="732165"/>
    <lineage>
        <taxon>Eukaryota</taxon>
        <taxon>Fungi</taxon>
        <taxon>Dikarya</taxon>
        <taxon>Basidiomycota</taxon>
        <taxon>Agaricomycotina</taxon>
        <taxon>Agaricomycetes</taxon>
        <taxon>Polyporales</taxon>
        <taxon>Polyporaceae</taxon>
        <taxon>Dichomitus</taxon>
    </lineage>
</organism>
<dbReference type="HOGENOM" id="CLU_016057_2_1_1"/>
<gene>
    <name evidence="2" type="ORF">DICSQDRAFT_175639</name>
</gene>
<feature type="compositionally biased region" description="Polar residues" evidence="1">
    <location>
        <begin position="1"/>
        <end position="11"/>
    </location>
</feature>
<feature type="compositionally biased region" description="Basic residues" evidence="1">
    <location>
        <begin position="14"/>
        <end position="23"/>
    </location>
</feature>
<feature type="region of interest" description="Disordered" evidence="1">
    <location>
        <begin position="1"/>
        <end position="75"/>
    </location>
</feature>
<dbReference type="GeneID" id="18840220"/>
<dbReference type="RefSeq" id="XP_007371583.1">
    <property type="nucleotide sequence ID" value="XM_007371521.1"/>
</dbReference>
<name>R7SKZ0_DICSQ</name>
<evidence type="ECO:0000256" key="1">
    <source>
        <dbReference type="SAM" id="MobiDB-lite"/>
    </source>
</evidence>
<feature type="compositionally biased region" description="Polar residues" evidence="1">
    <location>
        <begin position="451"/>
        <end position="470"/>
    </location>
</feature>
<dbReference type="KEGG" id="dsq:DICSQDRAFT_175639"/>
<dbReference type="Proteomes" id="UP000053319">
    <property type="component" value="Unassembled WGS sequence"/>
</dbReference>
<reference evidence="2 3" key="1">
    <citation type="journal article" date="2012" name="Science">
        <title>The Paleozoic origin of enzymatic lignin decomposition reconstructed from 31 fungal genomes.</title>
        <authorList>
            <person name="Floudas D."/>
            <person name="Binder M."/>
            <person name="Riley R."/>
            <person name="Barry K."/>
            <person name="Blanchette R.A."/>
            <person name="Henrissat B."/>
            <person name="Martinez A.T."/>
            <person name="Otillar R."/>
            <person name="Spatafora J.W."/>
            <person name="Yadav J.S."/>
            <person name="Aerts A."/>
            <person name="Benoit I."/>
            <person name="Boyd A."/>
            <person name="Carlson A."/>
            <person name="Copeland A."/>
            <person name="Coutinho P.M."/>
            <person name="de Vries R.P."/>
            <person name="Ferreira P."/>
            <person name="Findley K."/>
            <person name="Foster B."/>
            <person name="Gaskell J."/>
            <person name="Glotzer D."/>
            <person name="Gorecki P."/>
            <person name="Heitman J."/>
            <person name="Hesse C."/>
            <person name="Hori C."/>
            <person name="Igarashi K."/>
            <person name="Jurgens J.A."/>
            <person name="Kallen N."/>
            <person name="Kersten P."/>
            <person name="Kohler A."/>
            <person name="Kuees U."/>
            <person name="Kumar T.K.A."/>
            <person name="Kuo A."/>
            <person name="LaButti K."/>
            <person name="Larrondo L.F."/>
            <person name="Lindquist E."/>
            <person name="Ling A."/>
            <person name="Lombard V."/>
            <person name="Lucas S."/>
            <person name="Lundell T."/>
            <person name="Martin R."/>
            <person name="McLaughlin D.J."/>
            <person name="Morgenstern I."/>
            <person name="Morin E."/>
            <person name="Murat C."/>
            <person name="Nagy L.G."/>
            <person name="Nolan M."/>
            <person name="Ohm R.A."/>
            <person name="Patyshakuliyeva A."/>
            <person name="Rokas A."/>
            <person name="Ruiz-Duenas F.J."/>
            <person name="Sabat G."/>
            <person name="Salamov A."/>
            <person name="Samejima M."/>
            <person name="Schmutz J."/>
            <person name="Slot J.C."/>
            <person name="St John F."/>
            <person name="Stenlid J."/>
            <person name="Sun H."/>
            <person name="Sun S."/>
            <person name="Syed K."/>
            <person name="Tsang A."/>
            <person name="Wiebenga A."/>
            <person name="Young D."/>
            <person name="Pisabarro A."/>
            <person name="Eastwood D.C."/>
            <person name="Martin F."/>
            <person name="Cullen D."/>
            <person name="Grigoriev I.V."/>
            <person name="Hibbett D.S."/>
        </authorList>
    </citation>
    <scope>NUCLEOTIDE SEQUENCE [LARGE SCALE GENOMIC DNA]</scope>
    <source>
        <strain evidence="2 3">LYAD-421 SS1</strain>
    </source>
</reference>
<accession>R7SKZ0</accession>
<dbReference type="AlphaFoldDB" id="R7SKZ0"/>
<feature type="region of interest" description="Disordered" evidence="1">
    <location>
        <begin position="418"/>
        <end position="470"/>
    </location>
</feature>
<dbReference type="EMBL" id="JH719510">
    <property type="protein sequence ID" value="EJF55677.1"/>
    <property type="molecule type" value="Genomic_DNA"/>
</dbReference>
<feature type="compositionally biased region" description="Polar residues" evidence="1">
    <location>
        <begin position="42"/>
        <end position="61"/>
    </location>
</feature>
<evidence type="ECO:0000313" key="2">
    <source>
        <dbReference type="EMBL" id="EJF55677.1"/>
    </source>
</evidence>
<dbReference type="OrthoDB" id="2756194at2759"/>
<proteinExistence type="predicted"/>
<sequence length="790" mass="88185">MSQYDETSTSPRPKFPKFHKKTRAPPSPTAEVESVPLPERVTASSSPTPEGQSPVNHSLLASPSRPIRPGDPIPVLKKNRFGTPPDVCGPWEGKVATIGSLNGFLVTSPTREYIPRYPREVEVIQTYEDGFWGEHEYSRHPQLYVEEMTHLACIPATPEQDEMLFDLFHPLHASRDWTEDRDIAVHGLGLIKREMRKSLGECAAYVIARFEAISAADASTSRYGSFLIMLLRQAVDRMNYLPSVATRSIAVAAHVQRLALELEGLTTYLQVVLPRIESSEDFSHSVLDVVGGFIREGAVTQTWHRVGIPYWVLQPVSSEVAVWRVVQEDALPFWLSTRPCNPPILHRAGTFVGVSNLTGNWVSSMVVSISKHATGSHLARLNLAAVPEVPTSESSSSKRARFEAKDIITKHLTMRPADPVLAASKKSRRQRRRQEGDAPAGDLAIVGSGSAGTSHRSQPSGQSGSTGIQHPSRSLVLSPFVELPAVWAEALRAAGTIPPSPNSALYFFPPPFLLDTVVSAATGSAGCAHPDRARVDSKVNRYLHNLLRIRQFCRTRLFDLSLNNRPLTITEWRAALWGDYLPQGSVRTSGTGADARRAKRRRDERNEIGLLFHKVAHMDSYDETALVKFENRQVDIHTIANDPAIRATLLWEAHEVNFRAELIALDTLLVHKVDWMEIHRWEREMLVSGVWGPPSSAATVTAAIDPSLRVFCWYTPPQEHWDTCRERLRTFARVLTRWPDCPEDVIQASRSELHEDDFREAQRRAVSFYVQTFVSQYSRLPIPPILSAGA</sequence>
<protein>
    <submittedName>
        <fullName evidence="2">Uncharacterized protein</fullName>
    </submittedName>
</protein>